<sequence>MKKSSGKHQKFLPVSNYDLMKGQILIPGRHACLCEATKHELINNCIHCGRIVCAQEGSGPCFTCGELVCTPKEQEIIIRKSKAGCKLYNKLMNQDADKDRIDKSVDIDSGLQNALAHRDKLLEFDRTVERRAKVIDDENDYFQVDSKWLSAKERKILNEKKEEVDNLLLNRQKQKLTFDFAGRKIIEETPEIKVDVEELLKSDTSIFECKDASSLNIALNLHPVYEEQNSPKNSYTYSDISDDKHHHIRIQDKELQEMSDEGMCLSLHQPHASLLAAGIKKHEGRIWYTSYRGRLWIHSAGKTPTQREITEIENLYRSIVGNCAFPESYPTGCLLGCVDLVDCLPQEEYKIQFPYGEIASPYVLICEDAQQLTIKFPMTGKHKIFKLDANIHQAAKKTLRKLL</sequence>
<dbReference type="Proteomes" id="UP000054359">
    <property type="component" value="Unassembled WGS sequence"/>
</dbReference>
<evidence type="ECO:0000259" key="1">
    <source>
        <dbReference type="SMART" id="SM01022"/>
    </source>
</evidence>
<dbReference type="PANTHER" id="PTHR12963">
    <property type="entry name" value="THYROID RECEPTOR INTERACTING PROTEIN RELATED"/>
    <property type="match status" value="1"/>
</dbReference>
<dbReference type="CDD" id="cd06554">
    <property type="entry name" value="ASCH_ASC-1_like"/>
    <property type="match status" value="1"/>
</dbReference>
<dbReference type="FunFam" id="2.30.130.30:FF:000006">
    <property type="entry name" value="Putative_zinc_finger_motif_-_C2HC5-type /ASCH_domain_containing_protein_-_putative"/>
    <property type="match status" value="1"/>
</dbReference>
<dbReference type="GO" id="GO:0180022">
    <property type="term" value="C:RQC-trigger complex"/>
    <property type="evidence" value="ECO:0007669"/>
    <property type="project" value="InterPro"/>
</dbReference>
<dbReference type="Gene3D" id="2.30.130.30">
    <property type="entry name" value="Hypothetical protein"/>
    <property type="match status" value="1"/>
</dbReference>
<dbReference type="GO" id="GO:0008270">
    <property type="term" value="F:zinc ion binding"/>
    <property type="evidence" value="ECO:0007669"/>
    <property type="project" value="InterPro"/>
</dbReference>
<dbReference type="InterPro" id="IPR039128">
    <property type="entry name" value="TRIP4-like"/>
</dbReference>
<dbReference type="SMART" id="SM01022">
    <property type="entry name" value="ASCH"/>
    <property type="match status" value="1"/>
</dbReference>
<dbReference type="PANTHER" id="PTHR12963:SF4">
    <property type="entry name" value="ACTIVATING SIGNAL COINTEGRATOR 1"/>
    <property type="match status" value="1"/>
</dbReference>
<accession>A0A087TGH7</accession>
<feature type="domain" description="ASCH" evidence="1">
    <location>
        <begin position="265"/>
        <end position="373"/>
    </location>
</feature>
<feature type="non-terminal residue" evidence="2">
    <location>
        <position position="403"/>
    </location>
</feature>
<dbReference type="OrthoDB" id="338816at2759"/>
<dbReference type="STRING" id="407821.A0A087TGH7"/>
<dbReference type="AlphaFoldDB" id="A0A087TGH7"/>
<dbReference type="OMA" id="CGDPVHT"/>
<dbReference type="Pfam" id="PF23134">
    <property type="entry name" value="TRIP4_3rd"/>
    <property type="match status" value="1"/>
</dbReference>
<evidence type="ECO:0000313" key="3">
    <source>
        <dbReference type="Proteomes" id="UP000054359"/>
    </source>
</evidence>
<dbReference type="InterPro" id="IPR007374">
    <property type="entry name" value="ASCH_domain"/>
</dbReference>
<dbReference type="Pfam" id="PF06221">
    <property type="entry name" value="zf-C2HC5"/>
    <property type="match status" value="1"/>
</dbReference>
<evidence type="ECO:0000313" key="2">
    <source>
        <dbReference type="EMBL" id="KFM64216.1"/>
    </source>
</evidence>
<dbReference type="GO" id="GO:0005634">
    <property type="term" value="C:nucleus"/>
    <property type="evidence" value="ECO:0007669"/>
    <property type="project" value="InterPro"/>
</dbReference>
<gene>
    <name evidence="2" type="ORF">X975_12951</name>
</gene>
<name>A0A087TGH7_STEMI</name>
<keyword evidence="3" id="KW-1185">Reference proteome</keyword>
<protein>
    <recommendedName>
        <fullName evidence="1">ASCH domain-containing protein</fullName>
    </recommendedName>
</protein>
<dbReference type="InterPro" id="IPR015947">
    <property type="entry name" value="PUA-like_sf"/>
</dbReference>
<dbReference type="EMBL" id="KK115121">
    <property type="protein sequence ID" value="KFM64216.1"/>
    <property type="molecule type" value="Genomic_DNA"/>
</dbReference>
<proteinExistence type="predicted"/>
<dbReference type="GO" id="GO:0072344">
    <property type="term" value="P:rescue of stalled ribosome"/>
    <property type="evidence" value="ECO:0007669"/>
    <property type="project" value="InterPro"/>
</dbReference>
<dbReference type="SUPFAM" id="SSF88697">
    <property type="entry name" value="PUA domain-like"/>
    <property type="match status" value="1"/>
</dbReference>
<dbReference type="InterPro" id="IPR056993">
    <property type="entry name" value="TRIP4_3rd_dom"/>
</dbReference>
<dbReference type="Pfam" id="PF04266">
    <property type="entry name" value="ASCH"/>
    <property type="match status" value="1"/>
</dbReference>
<dbReference type="InterPro" id="IPR009349">
    <property type="entry name" value="TRIP4/RQT4_C2HC5_Znf"/>
</dbReference>
<reference evidence="2 3" key="1">
    <citation type="submission" date="2013-11" db="EMBL/GenBank/DDBJ databases">
        <title>Genome sequencing of Stegodyphus mimosarum.</title>
        <authorList>
            <person name="Bechsgaard J."/>
        </authorList>
    </citation>
    <scope>NUCLEOTIDE SEQUENCE [LARGE SCALE GENOMIC DNA]</scope>
</reference>
<organism evidence="2 3">
    <name type="scientific">Stegodyphus mimosarum</name>
    <name type="common">African social velvet spider</name>
    <dbReference type="NCBI Taxonomy" id="407821"/>
    <lineage>
        <taxon>Eukaryota</taxon>
        <taxon>Metazoa</taxon>
        <taxon>Ecdysozoa</taxon>
        <taxon>Arthropoda</taxon>
        <taxon>Chelicerata</taxon>
        <taxon>Arachnida</taxon>
        <taxon>Araneae</taxon>
        <taxon>Araneomorphae</taxon>
        <taxon>Entelegynae</taxon>
        <taxon>Eresoidea</taxon>
        <taxon>Eresidae</taxon>
        <taxon>Stegodyphus</taxon>
    </lineage>
</organism>